<evidence type="ECO:0000256" key="7">
    <source>
        <dbReference type="SAM" id="Phobius"/>
    </source>
</evidence>
<feature type="domain" description="Major facilitator superfamily (MFS) profile" evidence="8">
    <location>
        <begin position="40"/>
        <end position="428"/>
    </location>
</feature>
<feature type="transmembrane region" description="Helical" evidence="7">
    <location>
        <begin position="250"/>
        <end position="274"/>
    </location>
</feature>
<keyword evidence="4 7" id="KW-0812">Transmembrane</keyword>
<sequence length="428" mass="48148">MLIEASEKCYNYFRGDNNFKGLSGLVHIIREYFPAFTHRNYKLFWTGQVISLIGTWMQNAALNWIVYSMTRDGFLSGLMTAVQFTPLFAFSLFAGLIIERFPKRKILIFTQSMLLVFALIFYILLYFNRLTYPLILIILFFIGTIQALDNPTRQSFVVELVEGKKHLLNAIALNSAAFNAARLVGPAVAGKMMADFGAKWCFLFNAISFLAVLMGLLMMKMKDIPSRHQIKDPLSDIKEGLKYIKKTPKLLYTIISLVIIPTFCMNFNVLIPIYTKDYLMMQEKAYGMLLSSLGLGALIGAIFVAVRASKEKALYFQLMGSFGLSAFLIILGLLKNYNLSILNLVVLGLFMISFNTTSNSILQFNSPDEMRGRIMSVYSLVFGGLTPIGSLYAGTLAKYAGANNAFIISGIIGFIGFFVLFKRRRELV</sequence>
<keyword evidence="2" id="KW-0813">Transport</keyword>
<dbReference type="PATRIC" id="fig|908809.3.peg.678"/>
<feature type="transmembrane region" description="Helical" evidence="7">
    <location>
        <begin position="374"/>
        <end position="393"/>
    </location>
</feature>
<dbReference type="Pfam" id="PF05977">
    <property type="entry name" value="MFS_3"/>
    <property type="match status" value="1"/>
</dbReference>
<accession>A0A0R3JUU5</accession>
<dbReference type="PROSITE" id="PS50850">
    <property type="entry name" value="MFS"/>
    <property type="match status" value="1"/>
</dbReference>
<comment type="subcellular location">
    <subcellularLocation>
        <location evidence="1">Cell membrane</location>
        <topology evidence="1">Multi-pass membrane protein</topology>
    </subcellularLocation>
</comment>
<dbReference type="InterPro" id="IPR020846">
    <property type="entry name" value="MFS_dom"/>
</dbReference>
<feature type="transmembrane region" description="Helical" evidence="7">
    <location>
        <begin position="197"/>
        <end position="219"/>
    </location>
</feature>
<feature type="transmembrane region" description="Helical" evidence="7">
    <location>
        <begin position="73"/>
        <end position="94"/>
    </location>
</feature>
<comment type="caution">
    <text evidence="9">The sequence shown here is derived from an EMBL/GenBank/DDBJ whole genome shotgun (WGS) entry which is preliminary data.</text>
</comment>
<dbReference type="GO" id="GO:0005886">
    <property type="term" value="C:plasma membrane"/>
    <property type="evidence" value="ECO:0007669"/>
    <property type="project" value="UniProtKB-SubCell"/>
</dbReference>
<feature type="transmembrane region" description="Helical" evidence="7">
    <location>
        <begin position="286"/>
        <end position="306"/>
    </location>
</feature>
<organism evidence="9 10">
    <name type="scientific">Caloramator mitchellensis</name>
    <dbReference type="NCBI Taxonomy" id="908809"/>
    <lineage>
        <taxon>Bacteria</taxon>
        <taxon>Bacillati</taxon>
        <taxon>Bacillota</taxon>
        <taxon>Clostridia</taxon>
        <taxon>Eubacteriales</taxon>
        <taxon>Clostridiaceae</taxon>
        <taxon>Caloramator</taxon>
    </lineage>
</organism>
<dbReference type="SUPFAM" id="SSF103473">
    <property type="entry name" value="MFS general substrate transporter"/>
    <property type="match status" value="1"/>
</dbReference>
<dbReference type="PANTHER" id="PTHR23513:SF11">
    <property type="entry name" value="STAPHYLOFERRIN A TRANSPORTER"/>
    <property type="match status" value="1"/>
</dbReference>
<protein>
    <submittedName>
        <fullName evidence="9">Putative bacilysin exporter BacE</fullName>
    </submittedName>
</protein>
<feature type="transmembrane region" description="Helical" evidence="7">
    <location>
        <begin position="399"/>
        <end position="421"/>
    </location>
</feature>
<evidence type="ECO:0000256" key="1">
    <source>
        <dbReference type="ARBA" id="ARBA00004651"/>
    </source>
</evidence>
<dbReference type="STRING" id="908809.ABG79_00673"/>
<feature type="transmembrane region" description="Helical" evidence="7">
    <location>
        <begin position="106"/>
        <end position="124"/>
    </location>
</feature>
<evidence type="ECO:0000313" key="10">
    <source>
        <dbReference type="Proteomes" id="UP000052015"/>
    </source>
</evidence>
<evidence type="ECO:0000313" key="9">
    <source>
        <dbReference type="EMBL" id="KRQ87335.1"/>
    </source>
</evidence>
<evidence type="ECO:0000256" key="5">
    <source>
        <dbReference type="ARBA" id="ARBA00022989"/>
    </source>
</evidence>
<dbReference type="AlphaFoldDB" id="A0A0R3JUU5"/>
<dbReference type="EMBL" id="LKHP01000003">
    <property type="protein sequence ID" value="KRQ87335.1"/>
    <property type="molecule type" value="Genomic_DNA"/>
</dbReference>
<evidence type="ECO:0000256" key="3">
    <source>
        <dbReference type="ARBA" id="ARBA00022475"/>
    </source>
</evidence>
<reference evidence="9 10" key="1">
    <citation type="submission" date="2015-09" db="EMBL/GenBank/DDBJ databases">
        <title>Draft genome sequence of a Caloramator mitchellensis, a moderate thermophile from the Great Artesian Basin of Australia.</title>
        <authorList>
            <person name="Patel B.K."/>
        </authorList>
    </citation>
    <scope>NUCLEOTIDE SEQUENCE [LARGE SCALE GENOMIC DNA]</scope>
    <source>
        <strain evidence="9 10">VF08</strain>
    </source>
</reference>
<dbReference type="PANTHER" id="PTHR23513">
    <property type="entry name" value="INTEGRAL MEMBRANE EFFLUX PROTEIN-RELATED"/>
    <property type="match status" value="1"/>
</dbReference>
<feature type="transmembrane region" description="Helical" evidence="7">
    <location>
        <begin position="340"/>
        <end position="362"/>
    </location>
</feature>
<name>A0A0R3JUU5_CALMK</name>
<keyword evidence="5 7" id="KW-1133">Transmembrane helix</keyword>
<evidence type="ECO:0000256" key="2">
    <source>
        <dbReference type="ARBA" id="ARBA00022448"/>
    </source>
</evidence>
<keyword evidence="10" id="KW-1185">Reference proteome</keyword>
<feature type="transmembrane region" description="Helical" evidence="7">
    <location>
        <begin position="130"/>
        <end position="148"/>
    </location>
</feature>
<dbReference type="CDD" id="cd06173">
    <property type="entry name" value="MFS_MefA_like"/>
    <property type="match status" value="1"/>
</dbReference>
<keyword evidence="6 7" id="KW-0472">Membrane</keyword>
<dbReference type="GO" id="GO:0022857">
    <property type="term" value="F:transmembrane transporter activity"/>
    <property type="evidence" value="ECO:0007669"/>
    <property type="project" value="InterPro"/>
</dbReference>
<gene>
    <name evidence="9" type="primary">bacE</name>
    <name evidence="9" type="ORF">ABG79_00673</name>
</gene>
<feature type="transmembrane region" description="Helical" evidence="7">
    <location>
        <begin position="43"/>
        <end position="67"/>
    </location>
</feature>
<dbReference type="InterPro" id="IPR036259">
    <property type="entry name" value="MFS_trans_sf"/>
</dbReference>
<dbReference type="InterPro" id="IPR010290">
    <property type="entry name" value="TM_effector"/>
</dbReference>
<feature type="transmembrane region" description="Helical" evidence="7">
    <location>
        <begin position="313"/>
        <end position="334"/>
    </location>
</feature>
<keyword evidence="3" id="KW-1003">Cell membrane</keyword>
<evidence type="ECO:0000256" key="6">
    <source>
        <dbReference type="ARBA" id="ARBA00023136"/>
    </source>
</evidence>
<dbReference type="Gene3D" id="1.20.1250.20">
    <property type="entry name" value="MFS general substrate transporter like domains"/>
    <property type="match status" value="1"/>
</dbReference>
<proteinExistence type="predicted"/>
<evidence type="ECO:0000259" key="8">
    <source>
        <dbReference type="PROSITE" id="PS50850"/>
    </source>
</evidence>
<evidence type="ECO:0000256" key="4">
    <source>
        <dbReference type="ARBA" id="ARBA00022692"/>
    </source>
</evidence>
<dbReference type="Proteomes" id="UP000052015">
    <property type="component" value="Unassembled WGS sequence"/>
</dbReference>